<proteinExistence type="predicted"/>
<dbReference type="Proteomes" id="UP000604046">
    <property type="component" value="Unassembled WGS sequence"/>
</dbReference>
<dbReference type="InterPro" id="IPR032675">
    <property type="entry name" value="LRR_dom_sf"/>
</dbReference>
<reference evidence="2" key="1">
    <citation type="submission" date="2021-02" db="EMBL/GenBank/DDBJ databases">
        <authorList>
            <person name="Dougan E. K."/>
            <person name="Rhodes N."/>
            <person name="Thang M."/>
            <person name="Chan C."/>
        </authorList>
    </citation>
    <scope>NUCLEOTIDE SEQUENCE</scope>
</reference>
<name>A0A812IK80_9DINO</name>
<evidence type="ECO:0000313" key="2">
    <source>
        <dbReference type="EMBL" id="CAE7035937.1"/>
    </source>
</evidence>
<feature type="compositionally biased region" description="Polar residues" evidence="1">
    <location>
        <begin position="250"/>
        <end position="268"/>
    </location>
</feature>
<evidence type="ECO:0000256" key="1">
    <source>
        <dbReference type="SAM" id="MobiDB-lite"/>
    </source>
</evidence>
<comment type="caution">
    <text evidence="2">The sequence shown here is derived from an EMBL/GenBank/DDBJ whole genome shotgun (WGS) entry which is preliminary data.</text>
</comment>
<accession>A0A812IK80</accession>
<dbReference type="AlphaFoldDB" id="A0A812IK80"/>
<organism evidence="2 3">
    <name type="scientific">Symbiodinium natans</name>
    <dbReference type="NCBI Taxonomy" id="878477"/>
    <lineage>
        <taxon>Eukaryota</taxon>
        <taxon>Sar</taxon>
        <taxon>Alveolata</taxon>
        <taxon>Dinophyceae</taxon>
        <taxon>Suessiales</taxon>
        <taxon>Symbiodiniaceae</taxon>
        <taxon>Symbiodinium</taxon>
    </lineage>
</organism>
<dbReference type="Gene3D" id="3.80.10.10">
    <property type="entry name" value="Ribonuclease Inhibitor"/>
    <property type="match status" value="1"/>
</dbReference>
<protein>
    <recommendedName>
        <fullName evidence="4">CSD domain-containing protein</fullName>
    </recommendedName>
</protein>
<keyword evidence="3" id="KW-1185">Reference proteome</keyword>
<dbReference type="EMBL" id="CAJNDS010000268">
    <property type="protein sequence ID" value="CAE7035937.1"/>
    <property type="molecule type" value="Genomic_DNA"/>
</dbReference>
<feature type="region of interest" description="Disordered" evidence="1">
    <location>
        <begin position="250"/>
        <end position="278"/>
    </location>
</feature>
<evidence type="ECO:0000313" key="3">
    <source>
        <dbReference type="Proteomes" id="UP000604046"/>
    </source>
</evidence>
<gene>
    <name evidence="2" type="ORF">SNAT2548_LOCUS4351</name>
</gene>
<sequence>MVQCKLSGCNFDDADVLKWCHSDLPKLLEESNGLQLRELDFSRNRITSKGVEHLVKAMKSLKVTAARVKLYDNLIESSSELVDLITYSGGELQELHLSHNLLGTTSIQDIIMAVHHCSSAGGRCYPLRGWLPLWLRVERNLASSADLVSGLRLALAKDGLKFWDVICVVSWDGPCSPRFCYQCGWNWQAKTKMPAVHLLYEPQTCKAQAARAPGAKASDAGSEPAVASSQLPMTELVEVPLVCHLASDEVASSTGPTASATRTPQLVPTESPDPPPEISLPSGCQETLELVVHEPKQSPSLDAVGVLCGPSCWSGDSRSAFPVFWQAGAGASAFQAMWQRWVRLWGHLASAGAGPRSSFPLPLPAQVSFPVSEAPVTKVYEGTLKRFSARHGYGFISSAAVKALYSRDAFVDGALLPANVQPGDKFLFELTLSEKQHPKVLRLWGPPRALRHLPEKHGLVEVSPADVRFTHDSISPFFSCGRRLVDTYDELVSGRTSMAQIPLMEIAVSHGKLWTRTGNRRLWVFRKLYEGGFIETVWVKISSEEIAAWKFTTQNDGEAVRVRDAHALHPWSSPIRRLTVVGSCFKASKGDVQACVAALD</sequence>
<dbReference type="SUPFAM" id="SSF52047">
    <property type="entry name" value="RNI-like"/>
    <property type="match status" value="1"/>
</dbReference>
<dbReference type="OrthoDB" id="415230at2759"/>
<evidence type="ECO:0008006" key="4">
    <source>
        <dbReference type="Google" id="ProtNLM"/>
    </source>
</evidence>